<dbReference type="RefSeq" id="WP_081329577.1">
    <property type="nucleotide sequence ID" value="NZ_FMIQ01000043.1"/>
</dbReference>
<gene>
    <name evidence="4" type="ORF">BN1044_02335</name>
</gene>
<name>A0A1C6Z1C7_HAFAL</name>
<accession>A0A1C6Z1C7</accession>
<reference evidence="4 5" key="1">
    <citation type="submission" date="2016-09" db="EMBL/GenBank/DDBJ databases">
        <authorList>
            <person name="Capua I."/>
            <person name="De Benedictis P."/>
            <person name="Joannis T."/>
            <person name="Lombin L.H."/>
            <person name="Cattoli G."/>
        </authorList>
    </citation>
    <scope>NUCLEOTIDE SEQUENCE [LARGE SCALE GENOMIC DNA]</scope>
    <source>
        <strain evidence="4 5">GB001</strain>
    </source>
</reference>
<evidence type="ECO:0000256" key="2">
    <source>
        <dbReference type="ARBA" id="ARBA00022801"/>
    </source>
</evidence>
<proteinExistence type="predicted"/>
<keyword evidence="1" id="KW-0540">Nuclease</keyword>
<dbReference type="GO" id="GO:0016787">
    <property type="term" value="F:hydrolase activity"/>
    <property type="evidence" value="ECO:0007669"/>
    <property type="project" value="UniProtKB-KW"/>
</dbReference>
<sequence>MRKIRYHHTLLASALLVFSASSLAEQLPNCENVVRQANEQLMHQSSATINDTQGLSSLIRQINQHQELPTSYVTTDKAKRFGWSGNAQESIWASNLLLENKSIGGDAYDKSPNNASERWYSADVDSLRGYRSGKHLIYQPANATYYLTTNDGSSFVAIPQCL</sequence>
<dbReference type="EMBL" id="FMIQ01000043">
    <property type="protein sequence ID" value="SCM52848.1"/>
    <property type="molecule type" value="Genomic_DNA"/>
</dbReference>
<dbReference type="Proteomes" id="UP000094844">
    <property type="component" value="Unassembled WGS sequence"/>
</dbReference>
<dbReference type="SUPFAM" id="SSF53933">
    <property type="entry name" value="Microbial ribonucleases"/>
    <property type="match status" value="1"/>
</dbReference>
<dbReference type="GO" id="GO:0004540">
    <property type="term" value="F:RNA nuclease activity"/>
    <property type="evidence" value="ECO:0007669"/>
    <property type="project" value="InterPro"/>
</dbReference>
<protein>
    <submittedName>
        <fullName evidence="4">Uncharacterized protein</fullName>
    </submittedName>
</protein>
<feature type="signal peptide" evidence="3">
    <location>
        <begin position="1"/>
        <end position="24"/>
    </location>
</feature>
<evidence type="ECO:0000313" key="4">
    <source>
        <dbReference type="EMBL" id="SCM52848.1"/>
    </source>
</evidence>
<dbReference type="STRING" id="569.A6V27_05755"/>
<keyword evidence="3" id="KW-0732">Signal</keyword>
<dbReference type="OrthoDB" id="5326845at2"/>
<evidence type="ECO:0000256" key="1">
    <source>
        <dbReference type="ARBA" id="ARBA00022722"/>
    </source>
</evidence>
<evidence type="ECO:0000256" key="3">
    <source>
        <dbReference type="SAM" id="SignalP"/>
    </source>
</evidence>
<dbReference type="Gene3D" id="3.10.450.30">
    <property type="entry name" value="Microbial ribonucleases"/>
    <property type="match status" value="1"/>
</dbReference>
<dbReference type="GO" id="GO:0003723">
    <property type="term" value="F:RNA binding"/>
    <property type="evidence" value="ECO:0007669"/>
    <property type="project" value="InterPro"/>
</dbReference>
<dbReference type="InterPro" id="IPR016191">
    <property type="entry name" value="Ribonuclease/ribotoxin"/>
</dbReference>
<dbReference type="AlphaFoldDB" id="A0A1C6Z1C7"/>
<evidence type="ECO:0000313" key="5">
    <source>
        <dbReference type="Proteomes" id="UP000094844"/>
    </source>
</evidence>
<keyword evidence="2" id="KW-0378">Hydrolase</keyword>
<feature type="chain" id="PRO_5008751812" evidence="3">
    <location>
        <begin position="25"/>
        <end position="162"/>
    </location>
</feature>
<organism evidence="4 5">
    <name type="scientific">Hafnia alvei</name>
    <dbReference type="NCBI Taxonomy" id="569"/>
    <lineage>
        <taxon>Bacteria</taxon>
        <taxon>Pseudomonadati</taxon>
        <taxon>Pseudomonadota</taxon>
        <taxon>Gammaproteobacteria</taxon>
        <taxon>Enterobacterales</taxon>
        <taxon>Hafniaceae</taxon>
        <taxon>Hafnia</taxon>
    </lineage>
</organism>